<dbReference type="AlphaFoldDB" id="A0A6G1GY80"/>
<dbReference type="Proteomes" id="UP000800041">
    <property type="component" value="Unassembled WGS sequence"/>
</dbReference>
<keyword evidence="1" id="KW-0472">Membrane</keyword>
<protein>
    <submittedName>
        <fullName evidence="2">Uncharacterized protein</fullName>
    </submittedName>
</protein>
<name>A0A6G1GY80_9PEZI</name>
<evidence type="ECO:0000313" key="2">
    <source>
        <dbReference type="EMBL" id="KAF1985688.1"/>
    </source>
</evidence>
<reference evidence="2" key="1">
    <citation type="journal article" date="2020" name="Stud. Mycol.">
        <title>101 Dothideomycetes genomes: a test case for predicting lifestyles and emergence of pathogens.</title>
        <authorList>
            <person name="Haridas S."/>
            <person name="Albert R."/>
            <person name="Binder M."/>
            <person name="Bloem J."/>
            <person name="Labutti K."/>
            <person name="Salamov A."/>
            <person name="Andreopoulos B."/>
            <person name="Baker S."/>
            <person name="Barry K."/>
            <person name="Bills G."/>
            <person name="Bluhm B."/>
            <person name="Cannon C."/>
            <person name="Castanera R."/>
            <person name="Culley D."/>
            <person name="Daum C."/>
            <person name="Ezra D."/>
            <person name="Gonzalez J."/>
            <person name="Henrissat B."/>
            <person name="Kuo A."/>
            <person name="Liang C."/>
            <person name="Lipzen A."/>
            <person name="Lutzoni F."/>
            <person name="Magnuson J."/>
            <person name="Mondo S."/>
            <person name="Nolan M."/>
            <person name="Ohm R."/>
            <person name="Pangilinan J."/>
            <person name="Park H.-J."/>
            <person name="Ramirez L."/>
            <person name="Alfaro M."/>
            <person name="Sun H."/>
            <person name="Tritt A."/>
            <person name="Yoshinaga Y."/>
            <person name="Zwiers L.-H."/>
            <person name="Turgeon B."/>
            <person name="Goodwin S."/>
            <person name="Spatafora J."/>
            <person name="Crous P."/>
            <person name="Grigoriev I."/>
        </authorList>
    </citation>
    <scope>NUCLEOTIDE SEQUENCE</scope>
    <source>
        <strain evidence="2">CBS 113979</strain>
    </source>
</reference>
<keyword evidence="1" id="KW-0812">Transmembrane</keyword>
<organism evidence="2 3">
    <name type="scientific">Aulographum hederae CBS 113979</name>
    <dbReference type="NCBI Taxonomy" id="1176131"/>
    <lineage>
        <taxon>Eukaryota</taxon>
        <taxon>Fungi</taxon>
        <taxon>Dikarya</taxon>
        <taxon>Ascomycota</taxon>
        <taxon>Pezizomycotina</taxon>
        <taxon>Dothideomycetes</taxon>
        <taxon>Pleosporomycetidae</taxon>
        <taxon>Aulographales</taxon>
        <taxon>Aulographaceae</taxon>
    </lineage>
</organism>
<keyword evidence="1" id="KW-1133">Transmembrane helix</keyword>
<feature type="transmembrane region" description="Helical" evidence="1">
    <location>
        <begin position="279"/>
        <end position="297"/>
    </location>
</feature>
<evidence type="ECO:0000313" key="3">
    <source>
        <dbReference type="Proteomes" id="UP000800041"/>
    </source>
</evidence>
<sequence length="327" mass="36808">MDTFSTKEDVRPLVVPLKTKLYYTKYALDHCIQDMVAATESTSVACNASSSPSHRPLHPILEETYLGRPPPSNFTSLPLNDAILNTYDSALINCTADLVVERIFPSGCHDAGLSSQDSPPPSQTPGLRRRHLLLRRDNKPAPLTDAERKISECKTNFEGKRRQTADCMKQPYDSLPGLTNLTDRRVVPVKESDEFVFVVRELGQCRVELSEMAYALKDCREASAEVDAVVSYGRKKRSVEEPGMAEWVNGQPLCNGTFDFLLDYPTSGFRDMNRTDPRVVIPMITLVLLFLYILLRASREKAPLRERIPQYQRKEAGRNNVGDLEKA</sequence>
<dbReference type="EMBL" id="ML977161">
    <property type="protein sequence ID" value="KAF1985688.1"/>
    <property type="molecule type" value="Genomic_DNA"/>
</dbReference>
<gene>
    <name evidence="2" type="ORF">K402DRAFT_405137</name>
</gene>
<accession>A0A6G1GY80</accession>
<proteinExistence type="predicted"/>
<evidence type="ECO:0000256" key="1">
    <source>
        <dbReference type="SAM" id="Phobius"/>
    </source>
</evidence>
<keyword evidence="3" id="KW-1185">Reference proteome</keyword>